<dbReference type="EMBL" id="QSEF01000002">
    <property type="protein sequence ID" value="RGZ51144.1"/>
    <property type="molecule type" value="Genomic_DNA"/>
</dbReference>
<accession>A0A3R6DHN8</accession>
<keyword evidence="1" id="KW-0560">Oxidoreductase</keyword>
<evidence type="ECO:0000313" key="4">
    <source>
        <dbReference type="Proteomes" id="UP000283732"/>
    </source>
</evidence>
<dbReference type="PANTHER" id="PTHR43157">
    <property type="entry name" value="PHOSPHATIDYLINOSITOL-GLYCAN BIOSYNTHESIS CLASS F PROTEIN-RELATED"/>
    <property type="match status" value="1"/>
</dbReference>
<dbReference type="PRINTS" id="PR00081">
    <property type="entry name" value="GDHRDH"/>
</dbReference>
<proteinExistence type="predicted"/>
<reference evidence="4 5" key="1">
    <citation type="submission" date="2018-08" db="EMBL/GenBank/DDBJ databases">
        <title>A genome reference for cultivated species of the human gut microbiota.</title>
        <authorList>
            <person name="Zou Y."/>
            <person name="Xue W."/>
            <person name="Luo G."/>
        </authorList>
    </citation>
    <scope>NUCLEOTIDE SEQUENCE [LARGE SCALE GENOMIC DNA]</scope>
    <source>
        <strain evidence="3 4">AM16-50</strain>
        <strain evidence="2 5">AM50-15</strain>
    </source>
</reference>
<sequence length="283" mass="31523">MEKGLAIITGADGGMGQVITVALAKEGYPVIMACLDPEKAASLCNRIQQETGNTQIEVREINLASLSSVNNFTGQLLKEGRPVSRLINNAGILTTPVRKTEDGLETIVSVNYVAPYMLTRQLLPLMQPGCRIVNTVSCTYAIGRIEPDFFEKGRNGRFFRIPVYSNTKLALLLFTQEFAERLQDKDITINASDPGIVSTNMITMQAWFDPLTDILFRPFIKTPAQGAATAIHLALSDEAKDRNGCCYANCKKKNMSERIRHHAQQKQLWDDTEILLRQKGIRF</sequence>
<dbReference type="GO" id="GO:0016491">
    <property type="term" value="F:oxidoreductase activity"/>
    <property type="evidence" value="ECO:0007669"/>
    <property type="project" value="UniProtKB-KW"/>
</dbReference>
<evidence type="ECO:0000256" key="1">
    <source>
        <dbReference type="ARBA" id="ARBA00023002"/>
    </source>
</evidence>
<dbReference type="InterPro" id="IPR036291">
    <property type="entry name" value="NAD(P)-bd_dom_sf"/>
</dbReference>
<gene>
    <name evidence="3" type="ORF">DW191_10770</name>
    <name evidence="2" type="ORF">DW986_01530</name>
</gene>
<dbReference type="Pfam" id="PF00106">
    <property type="entry name" value="adh_short"/>
    <property type="match status" value="2"/>
</dbReference>
<dbReference type="SUPFAM" id="SSF51735">
    <property type="entry name" value="NAD(P)-binding Rossmann-fold domains"/>
    <property type="match status" value="1"/>
</dbReference>
<evidence type="ECO:0000313" key="3">
    <source>
        <dbReference type="EMBL" id="RHH77221.1"/>
    </source>
</evidence>
<evidence type="ECO:0000313" key="5">
    <source>
        <dbReference type="Proteomes" id="UP000285173"/>
    </source>
</evidence>
<dbReference type="AlphaFoldDB" id="A0A3R6DHN8"/>
<dbReference type="PANTHER" id="PTHR43157:SF31">
    <property type="entry name" value="PHOSPHATIDYLINOSITOL-GLYCAN BIOSYNTHESIS CLASS F PROTEIN"/>
    <property type="match status" value="1"/>
</dbReference>
<dbReference type="InterPro" id="IPR002347">
    <property type="entry name" value="SDR_fam"/>
</dbReference>
<dbReference type="Gene3D" id="3.40.50.720">
    <property type="entry name" value="NAD(P)-binding Rossmann-like Domain"/>
    <property type="match status" value="1"/>
</dbReference>
<dbReference type="RefSeq" id="WP_005647930.1">
    <property type="nucleotide sequence ID" value="NZ_JBCHDK010000004.1"/>
</dbReference>
<protein>
    <submittedName>
        <fullName evidence="2">SDR family NAD(P)-dependent oxidoreductase</fullName>
    </submittedName>
</protein>
<comment type="caution">
    <text evidence="2">The sequence shown here is derived from an EMBL/GenBank/DDBJ whole genome shotgun (WGS) entry which is preliminary data.</text>
</comment>
<organism evidence="2 5">
    <name type="scientific">Parabacteroides merdae</name>
    <dbReference type="NCBI Taxonomy" id="46503"/>
    <lineage>
        <taxon>Bacteria</taxon>
        <taxon>Pseudomonadati</taxon>
        <taxon>Bacteroidota</taxon>
        <taxon>Bacteroidia</taxon>
        <taxon>Bacteroidales</taxon>
        <taxon>Tannerellaceae</taxon>
        <taxon>Parabacteroides</taxon>
    </lineage>
</organism>
<dbReference type="EMBL" id="QRKC01000004">
    <property type="protein sequence ID" value="RHH77221.1"/>
    <property type="molecule type" value="Genomic_DNA"/>
</dbReference>
<name>A0A3R6DHN8_9BACT</name>
<evidence type="ECO:0000313" key="2">
    <source>
        <dbReference type="EMBL" id="RGZ51144.1"/>
    </source>
</evidence>
<dbReference type="Proteomes" id="UP000285173">
    <property type="component" value="Unassembled WGS sequence"/>
</dbReference>
<dbReference type="CDD" id="cd05327">
    <property type="entry name" value="retinol-DH_like_SDR_c_like"/>
    <property type="match status" value="1"/>
</dbReference>
<dbReference type="Proteomes" id="UP000283732">
    <property type="component" value="Unassembled WGS sequence"/>
</dbReference>